<keyword evidence="4 15" id="KW-0012">Acyltransferase</keyword>
<comment type="function">
    <text evidence="8 15">Functions in the N-end rule pathway of protein degradation where it conjugates Leu, Phe and, less efficiently, Met from aminoacyl-tRNAs to the N-termini of proteins containing an N-terminal arginine or lysine.</text>
</comment>
<dbReference type="InterPro" id="IPR004616">
    <property type="entry name" value="Leu/Phe-tRNA_Trfase"/>
</dbReference>
<dbReference type="Gene3D" id="3.40.630.70">
    <property type="entry name" value="Leucyl/phenylalanyl-tRNA-protein transferase, C-terminal domain"/>
    <property type="match status" value="1"/>
</dbReference>
<evidence type="ECO:0000256" key="6">
    <source>
        <dbReference type="ARBA" id="ARBA00050652"/>
    </source>
</evidence>
<reference evidence="16" key="1">
    <citation type="submission" date="2021-02" db="EMBL/GenBank/DDBJ databases">
        <title>Neisseriaceae sp. 26B isolated from the cloaca of a Common Toad-headed Turtle (Mesoclemmys nasuta).</title>
        <authorList>
            <person name="Spergser J."/>
            <person name="Busse H.-J."/>
        </authorList>
    </citation>
    <scope>NUCLEOTIDE SEQUENCE</scope>
    <source>
        <strain evidence="16">26B</strain>
    </source>
</reference>
<dbReference type="InterPro" id="IPR016181">
    <property type="entry name" value="Acyl_CoA_acyltransferase"/>
</dbReference>
<keyword evidence="2 15" id="KW-0963">Cytoplasm</keyword>
<comment type="similarity">
    <text evidence="9 15">Belongs to the L/F-transferase family.</text>
</comment>
<dbReference type="PANTHER" id="PTHR30098">
    <property type="entry name" value="LEUCYL/PHENYLALANYL-TRNA--PROTEIN TRANSFERASE"/>
    <property type="match status" value="1"/>
</dbReference>
<dbReference type="GO" id="GO:0005737">
    <property type="term" value="C:cytoplasm"/>
    <property type="evidence" value="ECO:0007669"/>
    <property type="project" value="UniProtKB-SubCell"/>
</dbReference>
<evidence type="ECO:0000256" key="5">
    <source>
        <dbReference type="ARBA" id="ARBA00050607"/>
    </source>
</evidence>
<evidence type="ECO:0000256" key="14">
    <source>
        <dbReference type="ARBA" id="ARBA00083640"/>
    </source>
</evidence>
<evidence type="ECO:0000256" key="1">
    <source>
        <dbReference type="ARBA" id="ARBA00004496"/>
    </source>
</evidence>
<evidence type="ECO:0000256" key="4">
    <source>
        <dbReference type="ARBA" id="ARBA00023315"/>
    </source>
</evidence>
<dbReference type="GO" id="GO:0030163">
    <property type="term" value="P:protein catabolic process"/>
    <property type="evidence" value="ECO:0007669"/>
    <property type="project" value="UniProtKB-UniRule"/>
</dbReference>
<dbReference type="InterPro" id="IPR042203">
    <property type="entry name" value="Leu/Phe-tRNA_Trfase_C"/>
</dbReference>
<name>A0A892ZL14_9NEIS</name>
<sequence>MPLSQIPLLQADNLAFPDIATAQRERDGLVAVGGDLSTARMLAAYRQGIFPWYDEYHPIIWWAFAERMVLYPASLNISRSLHKSLRNRAYCVSVNHAFQHVVRRCARAYRHGQQGTWITAEMQAAYRALYQIGHAHSFEYWYPSEAGGWHLGGGLYGVQIGQVFFGESMFTDVSDASKIAFVHAVGYLQQRGVKLIDCQMHTDHLARFGGKLIPYDDFRRQLDAYCPQAITPGIEPAIIAIPTGNTPRNS</sequence>
<evidence type="ECO:0000256" key="11">
    <source>
        <dbReference type="ARBA" id="ARBA00074372"/>
    </source>
</evidence>
<dbReference type="Proteomes" id="UP000653156">
    <property type="component" value="Chromosome"/>
</dbReference>
<accession>A0A892ZL14</accession>
<evidence type="ECO:0000256" key="10">
    <source>
        <dbReference type="ARBA" id="ARBA00066767"/>
    </source>
</evidence>
<dbReference type="AlphaFoldDB" id="A0A892ZL14"/>
<comment type="catalytic activity">
    <reaction evidence="6 15">
        <text>N-terminal L-arginyl-[protein] + L-leucyl-tRNA(Leu) = N-terminal L-leucyl-L-arginyl-[protein] + tRNA(Leu) + H(+)</text>
        <dbReference type="Rhea" id="RHEA:50416"/>
        <dbReference type="Rhea" id="RHEA-COMP:9613"/>
        <dbReference type="Rhea" id="RHEA-COMP:9622"/>
        <dbReference type="Rhea" id="RHEA-COMP:12672"/>
        <dbReference type="Rhea" id="RHEA-COMP:12673"/>
        <dbReference type="ChEBI" id="CHEBI:15378"/>
        <dbReference type="ChEBI" id="CHEBI:64719"/>
        <dbReference type="ChEBI" id="CHEBI:78442"/>
        <dbReference type="ChEBI" id="CHEBI:78494"/>
        <dbReference type="ChEBI" id="CHEBI:133044"/>
        <dbReference type="EC" id="2.3.2.6"/>
    </reaction>
</comment>
<evidence type="ECO:0000313" key="17">
    <source>
        <dbReference type="Proteomes" id="UP000653156"/>
    </source>
</evidence>
<dbReference type="Pfam" id="PF03588">
    <property type="entry name" value="Leu_Phe_trans"/>
    <property type="match status" value="1"/>
</dbReference>
<dbReference type="RefSeq" id="WP_230340436.1">
    <property type="nucleotide sequence ID" value="NZ_CP069798.1"/>
</dbReference>
<evidence type="ECO:0000256" key="13">
    <source>
        <dbReference type="ARBA" id="ARBA00077165"/>
    </source>
</evidence>
<dbReference type="EC" id="2.3.2.6" evidence="10 15"/>
<gene>
    <name evidence="15" type="primary">aat</name>
    <name evidence="16" type="ORF">JQU52_07235</name>
</gene>
<evidence type="ECO:0000256" key="8">
    <source>
        <dbReference type="ARBA" id="ARBA00054043"/>
    </source>
</evidence>
<protein>
    <recommendedName>
        <fullName evidence="11 15">Leucyl/phenylalanyl-tRNA--protein transferase</fullName>
        <ecNumber evidence="10 15">2.3.2.6</ecNumber>
    </recommendedName>
    <alternativeName>
        <fullName evidence="12 15">L/F-transferase</fullName>
    </alternativeName>
    <alternativeName>
        <fullName evidence="13 15">Leucyltransferase</fullName>
    </alternativeName>
    <alternativeName>
        <fullName evidence="14 15">Phenyalanyltransferase</fullName>
    </alternativeName>
</protein>
<evidence type="ECO:0000256" key="7">
    <source>
        <dbReference type="ARBA" id="ARBA00051538"/>
    </source>
</evidence>
<evidence type="ECO:0000256" key="3">
    <source>
        <dbReference type="ARBA" id="ARBA00022679"/>
    </source>
</evidence>
<evidence type="ECO:0000256" key="15">
    <source>
        <dbReference type="HAMAP-Rule" id="MF_00688"/>
    </source>
</evidence>
<comment type="subcellular location">
    <subcellularLocation>
        <location evidence="1 15">Cytoplasm</location>
    </subcellularLocation>
</comment>
<dbReference type="Gene3D" id="3.30.70.3550">
    <property type="entry name" value="Leucyl/phenylalanyl-tRNA-protein transferase, N-terminal domain"/>
    <property type="match status" value="1"/>
</dbReference>
<keyword evidence="3 15" id="KW-0808">Transferase</keyword>
<dbReference type="FunFam" id="3.30.70.3550:FF:000001">
    <property type="entry name" value="Leucyl/phenylalanyl-tRNA--protein transferase"/>
    <property type="match status" value="1"/>
</dbReference>
<keyword evidence="17" id="KW-1185">Reference proteome</keyword>
<proteinExistence type="inferred from homology"/>
<evidence type="ECO:0000313" key="16">
    <source>
        <dbReference type="EMBL" id="QRQ83140.1"/>
    </source>
</evidence>
<dbReference type="HAMAP" id="MF_00688">
    <property type="entry name" value="Leu_Phe_trans"/>
    <property type="match status" value="1"/>
</dbReference>
<organism evidence="16 17">
    <name type="scientific">Paralysiella testudinis</name>
    <dbReference type="NCBI Taxonomy" id="2809020"/>
    <lineage>
        <taxon>Bacteria</taxon>
        <taxon>Pseudomonadati</taxon>
        <taxon>Pseudomonadota</taxon>
        <taxon>Betaproteobacteria</taxon>
        <taxon>Neisseriales</taxon>
        <taxon>Neisseriaceae</taxon>
        <taxon>Paralysiella</taxon>
    </lineage>
</organism>
<dbReference type="GO" id="GO:0008914">
    <property type="term" value="F:leucyl-tRNA--protein transferase activity"/>
    <property type="evidence" value="ECO:0007669"/>
    <property type="project" value="UniProtKB-UniRule"/>
</dbReference>
<evidence type="ECO:0000256" key="12">
    <source>
        <dbReference type="ARBA" id="ARBA00077136"/>
    </source>
</evidence>
<dbReference type="SUPFAM" id="SSF55729">
    <property type="entry name" value="Acyl-CoA N-acyltransferases (Nat)"/>
    <property type="match status" value="1"/>
</dbReference>
<comment type="catalytic activity">
    <reaction evidence="7 15">
        <text>N-terminal L-lysyl-[protein] + L-leucyl-tRNA(Leu) = N-terminal L-leucyl-L-lysyl-[protein] + tRNA(Leu) + H(+)</text>
        <dbReference type="Rhea" id="RHEA:12340"/>
        <dbReference type="Rhea" id="RHEA-COMP:9613"/>
        <dbReference type="Rhea" id="RHEA-COMP:9622"/>
        <dbReference type="Rhea" id="RHEA-COMP:12670"/>
        <dbReference type="Rhea" id="RHEA-COMP:12671"/>
        <dbReference type="ChEBI" id="CHEBI:15378"/>
        <dbReference type="ChEBI" id="CHEBI:65249"/>
        <dbReference type="ChEBI" id="CHEBI:78442"/>
        <dbReference type="ChEBI" id="CHEBI:78494"/>
        <dbReference type="ChEBI" id="CHEBI:133043"/>
        <dbReference type="EC" id="2.3.2.6"/>
    </reaction>
</comment>
<dbReference type="InterPro" id="IPR042221">
    <property type="entry name" value="Leu/Phe-tRNA_Trfase_N"/>
</dbReference>
<dbReference type="NCBIfam" id="TIGR00667">
    <property type="entry name" value="aat"/>
    <property type="match status" value="1"/>
</dbReference>
<evidence type="ECO:0000256" key="2">
    <source>
        <dbReference type="ARBA" id="ARBA00022490"/>
    </source>
</evidence>
<dbReference type="EMBL" id="CP069798">
    <property type="protein sequence ID" value="QRQ83140.1"/>
    <property type="molecule type" value="Genomic_DNA"/>
</dbReference>
<comment type="catalytic activity">
    <reaction evidence="5 15">
        <text>L-phenylalanyl-tRNA(Phe) + an N-terminal L-alpha-aminoacyl-[protein] = an N-terminal L-phenylalanyl-L-alpha-aminoacyl-[protein] + tRNA(Phe)</text>
        <dbReference type="Rhea" id="RHEA:43632"/>
        <dbReference type="Rhea" id="RHEA-COMP:9668"/>
        <dbReference type="Rhea" id="RHEA-COMP:9699"/>
        <dbReference type="Rhea" id="RHEA-COMP:10636"/>
        <dbReference type="Rhea" id="RHEA-COMP:10637"/>
        <dbReference type="ChEBI" id="CHEBI:78442"/>
        <dbReference type="ChEBI" id="CHEBI:78531"/>
        <dbReference type="ChEBI" id="CHEBI:78597"/>
        <dbReference type="ChEBI" id="CHEBI:83561"/>
        <dbReference type="EC" id="2.3.2.6"/>
    </reaction>
</comment>
<dbReference type="PANTHER" id="PTHR30098:SF2">
    <property type="entry name" value="LEUCYL_PHENYLALANYL-TRNA--PROTEIN TRANSFERASE"/>
    <property type="match status" value="1"/>
</dbReference>
<evidence type="ECO:0000256" key="9">
    <source>
        <dbReference type="ARBA" id="ARBA00061535"/>
    </source>
</evidence>
<dbReference type="KEGG" id="ptes:JQU52_07235"/>